<comment type="caution">
    <text evidence="3">The sequence shown here is derived from an EMBL/GenBank/DDBJ whole genome shotgun (WGS) entry which is preliminary data.</text>
</comment>
<dbReference type="PANTHER" id="PTHR45947">
    <property type="entry name" value="SULFOQUINOVOSYL TRANSFERASE SQD2"/>
    <property type="match status" value="1"/>
</dbReference>
<dbReference type="EMBL" id="MPPL01000001">
    <property type="protein sequence ID" value="OKS88463.1"/>
    <property type="molecule type" value="Genomic_DNA"/>
</dbReference>
<dbReference type="Pfam" id="PF00534">
    <property type="entry name" value="Glycos_transf_1"/>
    <property type="match status" value="1"/>
</dbReference>
<keyword evidence="1" id="KW-1133">Transmembrane helix</keyword>
<reference evidence="3 4" key="1">
    <citation type="submission" date="2016-11" db="EMBL/GenBank/DDBJ databases">
        <title>Whole Genome Sequencing of Mucilaginibacter polytrichastri RG4-7(T) isolated from the moss sample.</title>
        <authorList>
            <person name="Li Y."/>
        </authorList>
    </citation>
    <scope>NUCLEOTIDE SEQUENCE [LARGE SCALE GENOMIC DNA]</scope>
    <source>
        <strain evidence="3 4">RG4-7</strain>
    </source>
</reference>
<dbReference type="GO" id="GO:0016757">
    <property type="term" value="F:glycosyltransferase activity"/>
    <property type="evidence" value="ECO:0007669"/>
    <property type="project" value="InterPro"/>
</dbReference>
<accession>A0A1Q6A382</accession>
<dbReference type="AlphaFoldDB" id="A0A1Q6A382"/>
<dbReference type="Gene3D" id="3.40.50.2000">
    <property type="entry name" value="Glycogen Phosphorylase B"/>
    <property type="match status" value="2"/>
</dbReference>
<keyword evidence="4" id="KW-1185">Reference proteome</keyword>
<feature type="domain" description="Glycosyl transferase family 1" evidence="2">
    <location>
        <begin position="200"/>
        <end position="366"/>
    </location>
</feature>
<evidence type="ECO:0000259" key="2">
    <source>
        <dbReference type="Pfam" id="PF00534"/>
    </source>
</evidence>
<keyword evidence="1" id="KW-0472">Membrane</keyword>
<evidence type="ECO:0000256" key="1">
    <source>
        <dbReference type="SAM" id="Phobius"/>
    </source>
</evidence>
<evidence type="ECO:0000313" key="3">
    <source>
        <dbReference type="EMBL" id="OKS88463.1"/>
    </source>
</evidence>
<sequence length="391" mass="44401">MDQDFSIKPVKKLIYILNRYAKNSEEHFFHVINLLYEIADAGVEIALVIEKCKDDPQINHPNIQVIAQKKSGKISRPLELYSILNGLAKKGFSKVFIRISSFAALTAIAVSITGTLEVYYWHSGTVKEFNDSLPFGRKKIMNYLKSTLPFNLVKRFTTWFVTGPESMKAYYSDVCGVNASKILILYNDIDLKRFNRSDNKKALKQKLGIEESKKVILFVHRLSSVRKSLFYMPYILQEFYKGSFDNYIAIVIGDGGEKKELQDIVNKAGLQDKIKVMGGMPNNVIQEYYKTADIFINPTFTEGFPRVLIEAMAVGLPIITTNAGGIGDILGEKQLQFMVDKNDRDDFANKLKALASNNQMQKELSDENLTRVVRYSTEVVAQMYINIIFGN</sequence>
<dbReference type="PANTHER" id="PTHR45947:SF3">
    <property type="entry name" value="SULFOQUINOVOSYL TRANSFERASE SQD2"/>
    <property type="match status" value="1"/>
</dbReference>
<dbReference type="CDD" id="cd03801">
    <property type="entry name" value="GT4_PimA-like"/>
    <property type="match status" value="1"/>
</dbReference>
<keyword evidence="1" id="KW-0812">Transmembrane</keyword>
<dbReference type="InterPro" id="IPR001296">
    <property type="entry name" value="Glyco_trans_1"/>
</dbReference>
<dbReference type="SUPFAM" id="SSF53756">
    <property type="entry name" value="UDP-Glycosyltransferase/glycogen phosphorylase"/>
    <property type="match status" value="1"/>
</dbReference>
<gene>
    <name evidence="3" type="ORF">RG47T_3930</name>
</gene>
<proteinExistence type="predicted"/>
<dbReference type="STRING" id="1302689.RG47T_3930"/>
<evidence type="ECO:0000313" key="4">
    <source>
        <dbReference type="Proteomes" id="UP000186720"/>
    </source>
</evidence>
<dbReference type="InterPro" id="IPR050194">
    <property type="entry name" value="Glycosyltransferase_grp1"/>
</dbReference>
<feature type="transmembrane region" description="Helical" evidence="1">
    <location>
        <begin position="95"/>
        <end position="121"/>
    </location>
</feature>
<protein>
    <recommendedName>
        <fullName evidence="2">Glycosyl transferase family 1 domain-containing protein</fullName>
    </recommendedName>
</protein>
<dbReference type="RefSeq" id="WP_074491037.1">
    <property type="nucleotide sequence ID" value="NZ_FPAM01000011.1"/>
</dbReference>
<dbReference type="Proteomes" id="UP000186720">
    <property type="component" value="Unassembled WGS sequence"/>
</dbReference>
<organism evidence="3 4">
    <name type="scientific">Mucilaginibacter polytrichastri</name>
    <dbReference type="NCBI Taxonomy" id="1302689"/>
    <lineage>
        <taxon>Bacteria</taxon>
        <taxon>Pseudomonadati</taxon>
        <taxon>Bacteroidota</taxon>
        <taxon>Sphingobacteriia</taxon>
        <taxon>Sphingobacteriales</taxon>
        <taxon>Sphingobacteriaceae</taxon>
        <taxon>Mucilaginibacter</taxon>
    </lineage>
</organism>
<name>A0A1Q6A382_9SPHI</name>
<dbReference type="OrthoDB" id="9790710at2"/>